<keyword evidence="3 5" id="KW-0699">rRNA-binding</keyword>
<comment type="function">
    <text evidence="3">Forms an intersubunit bridge (bridge B4) with the 23S rRNA of the 50S subunit in the ribosome.</text>
</comment>
<dbReference type="PANTHER" id="PTHR23321">
    <property type="entry name" value="RIBOSOMAL PROTEIN S15, BACTERIAL AND ORGANELLAR"/>
    <property type="match status" value="1"/>
</dbReference>
<dbReference type="RefSeq" id="WP_354442668.1">
    <property type="nucleotide sequence ID" value="NZ_JBEPSH010000003.1"/>
</dbReference>
<evidence type="ECO:0000256" key="6">
    <source>
        <dbReference type="SAM" id="MobiDB-lite"/>
    </source>
</evidence>
<organism evidence="7 8">
    <name type="scientific">Ottowia thiooxydans</name>
    <dbReference type="NCBI Taxonomy" id="219182"/>
    <lineage>
        <taxon>Bacteria</taxon>
        <taxon>Pseudomonadati</taxon>
        <taxon>Pseudomonadota</taxon>
        <taxon>Betaproteobacteria</taxon>
        <taxon>Burkholderiales</taxon>
        <taxon>Comamonadaceae</taxon>
        <taxon>Ottowia</taxon>
    </lineage>
</organism>
<evidence type="ECO:0000313" key="8">
    <source>
        <dbReference type="Proteomes" id="UP001549320"/>
    </source>
</evidence>
<dbReference type="CDD" id="cd00353">
    <property type="entry name" value="Ribosomal_S15p_S13e"/>
    <property type="match status" value="1"/>
</dbReference>
<gene>
    <name evidence="3" type="primary">rpsO</name>
    <name evidence="7" type="ORF">ABIE13_001707</name>
</gene>
<dbReference type="SMART" id="SM01387">
    <property type="entry name" value="Ribosomal_S15"/>
    <property type="match status" value="1"/>
</dbReference>
<dbReference type="Gene3D" id="1.10.287.10">
    <property type="entry name" value="S15/NS1, RNA-binding"/>
    <property type="match status" value="1"/>
</dbReference>
<sequence>MISKENKAAVVKDNARAANDTGSPEVQVGLLTARINELTPHFKQHAKDHHGRRGLLRMVSRRRKLLDYLKSKDADRYLALIAKLGLRK</sequence>
<keyword evidence="3 5" id="KW-0694">RNA-binding</keyword>
<dbReference type="InterPro" id="IPR009068">
    <property type="entry name" value="uS15_NS1_RNA-bd_sf"/>
</dbReference>
<accession>A0ABV2Q7M9</accession>
<evidence type="ECO:0000256" key="1">
    <source>
        <dbReference type="ARBA" id="ARBA00022980"/>
    </source>
</evidence>
<proteinExistence type="inferred from homology"/>
<evidence type="ECO:0000256" key="3">
    <source>
        <dbReference type="HAMAP-Rule" id="MF_01343"/>
    </source>
</evidence>
<evidence type="ECO:0000256" key="2">
    <source>
        <dbReference type="ARBA" id="ARBA00023274"/>
    </source>
</evidence>
<dbReference type="Proteomes" id="UP001549320">
    <property type="component" value="Unassembled WGS sequence"/>
</dbReference>
<dbReference type="NCBIfam" id="TIGR00952">
    <property type="entry name" value="S15_bact"/>
    <property type="match status" value="1"/>
</dbReference>
<protein>
    <recommendedName>
        <fullName evidence="3">Small ribosomal subunit protein uS15</fullName>
    </recommendedName>
</protein>
<reference evidence="7 8" key="1">
    <citation type="submission" date="2024-06" db="EMBL/GenBank/DDBJ databases">
        <title>Sorghum-associated microbial communities from plants grown in Nebraska, USA.</title>
        <authorList>
            <person name="Schachtman D."/>
        </authorList>
    </citation>
    <scope>NUCLEOTIDE SEQUENCE [LARGE SCALE GENOMIC DNA]</scope>
    <source>
        <strain evidence="7 8">2709</strain>
    </source>
</reference>
<dbReference type="SUPFAM" id="SSF47060">
    <property type="entry name" value="S15/NS1 RNA-binding domain"/>
    <property type="match status" value="1"/>
</dbReference>
<dbReference type="Gene3D" id="6.10.250.3130">
    <property type="match status" value="1"/>
</dbReference>
<name>A0ABV2Q7M9_9BURK</name>
<dbReference type="InterPro" id="IPR005290">
    <property type="entry name" value="Ribosomal_uS15_bac-type"/>
</dbReference>
<keyword evidence="2 3" id="KW-0687">Ribonucleoprotein</keyword>
<feature type="region of interest" description="Disordered" evidence="6">
    <location>
        <begin position="1"/>
        <end position="23"/>
    </location>
</feature>
<comment type="subunit">
    <text evidence="3">Part of the 30S ribosomal subunit. Forms a bridge to the 50S subunit in the 70S ribosome, contacting the 23S rRNA.</text>
</comment>
<dbReference type="Pfam" id="PF00312">
    <property type="entry name" value="Ribosomal_S15"/>
    <property type="match status" value="1"/>
</dbReference>
<comment type="function">
    <text evidence="3 5">One of the primary rRNA binding proteins, it binds directly to 16S rRNA where it helps nucleate assembly of the platform of the 30S subunit by binding and bridging several RNA helices of the 16S rRNA.</text>
</comment>
<dbReference type="EMBL" id="JBEPSH010000003">
    <property type="protein sequence ID" value="MET4576598.1"/>
    <property type="molecule type" value="Genomic_DNA"/>
</dbReference>
<evidence type="ECO:0000313" key="7">
    <source>
        <dbReference type="EMBL" id="MET4576598.1"/>
    </source>
</evidence>
<comment type="similarity">
    <text evidence="3 4">Belongs to the universal ribosomal protein uS15 family.</text>
</comment>
<dbReference type="GO" id="GO:0005840">
    <property type="term" value="C:ribosome"/>
    <property type="evidence" value="ECO:0007669"/>
    <property type="project" value="UniProtKB-KW"/>
</dbReference>
<evidence type="ECO:0000256" key="4">
    <source>
        <dbReference type="RuleBase" id="RU003919"/>
    </source>
</evidence>
<dbReference type="InterPro" id="IPR000589">
    <property type="entry name" value="Ribosomal_uS15"/>
</dbReference>
<comment type="caution">
    <text evidence="7">The sequence shown here is derived from an EMBL/GenBank/DDBJ whole genome shotgun (WGS) entry which is preliminary data.</text>
</comment>
<evidence type="ECO:0000256" key="5">
    <source>
        <dbReference type="RuleBase" id="RU004524"/>
    </source>
</evidence>
<dbReference type="HAMAP" id="MF_01343_B">
    <property type="entry name" value="Ribosomal_uS15_B"/>
    <property type="match status" value="1"/>
</dbReference>
<dbReference type="PROSITE" id="PS00362">
    <property type="entry name" value="RIBOSOMAL_S15"/>
    <property type="match status" value="1"/>
</dbReference>
<keyword evidence="1 3" id="KW-0689">Ribosomal protein</keyword>
<dbReference type="PANTHER" id="PTHR23321:SF26">
    <property type="entry name" value="SMALL RIBOSOMAL SUBUNIT PROTEIN US15M"/>
    <property type="match status" value="1"/>
</dbReference>
<keyword evidence="8" id="KW-1185">Reference proteome</keyword>